<evidence type="ECO:0000313" key="1">
    <source>
        <dbReference type="EMBL" id="POP52295.1"/>
    </source>
</evidence>
<evidence type="ECO:0000313" key="2">
    <source>
        <dbReference type="Proteomes" id="UP000237222"/>
    </source>
</evidence>
<name>A0A2S4HE86_9GAMM</name>
<comment type="caution">
    <text evidence="1">The sequence shown here is derived from an EMBL/GenBank/DDBJ whole genome shotgun (WGS) entry which is preliminary data.</text>
</comment>
<proteinExistence type="predicted"/>
<dbReference type="RefSeq" id="WP_103684911.1">
    <property type="nucleotide sequence ID" value="NZ_PQGG01000030.1"/>
</dbReference>
<reference evidence="1" key="1">
    <citation type="submission" date="2018-01" db="EMBL/GenBank/DDBJ databases">
        <authorList>
            <person name="Yu X.-D."/>
        </authorList>
    </citation>
    <scope>NUCLEOTIDE SEQUENCE</scope>
    <source>
        <strain evidence="1">ZX-21</strain>
    </source>
</reference>
<dbReference type="EMBL" id="PQGG01000030">
    <property type="protein sequence ID" value="POP52295.1"/>
    <property type="molecule type" value="Genomic_DNA"/>
</dbReference>
<accession>A0A2S4HE86</accession>
<protein>
    <submittedName>
        <fullName evidence="1">Uncharacterized protein</fullName>
    </submittedName>
</protein>
<organism evidence="1 2">
    <name type="scientific">Zhongshania marina</name>
    <dbReference type="NCBI Taxonomy" id="2304603"/>
    <lineage>
        <taxon>Bacteria</taxon>
        <taxon>Pseudomonadati</taxon>
        <taxon>Pseudomonadota</taxon>
        <taxon>Gammaproteobacteria</taxon>
        <taxon>Cellvibrionales</taxon>
        <taxon>Spongiibacteraceae</taxon>
        <taxon>Zhongshania</taxon>
    </lineage>
</organism>
<dbReference type="OrthoDB" id="5837042at2"/>
<gene>
    <name evidence="1" type="ORF">C0068_13035</name>
</gene>
<dbReference type="Proteomes" id="UP000237222">
    <property type="component" value="Unassembled WGS sequence"/>
</dbReference>
<sequence length="355" mass="41207">MPLHMQIIIWHYYQRESESVIKRMLNQCQPLVKWQDFESSLYVINQIPFDEYSVVPSEVEYLGMGLMRPGSTKESANSYPRKLVSQVSSAGVVAFVAMTGWRRGEYGFSLNRVNIIQNRDKLDGYAFPNRYLINWVVPKTHGNSEVDREISFYSYSILYRINQIHGSASESPCLFKTKGSVKKYMDSGQCIRRALCDPWESFVRNYRGFKDLDALDNWKIISAKIENSKECLSEEDSTIYSNLLRLRSSDEWDNYQIDPNLIEARARARSELTAVLFSSYGRNDRRKKDWLKKYRDGELREDWTKLLDEKLPGNAKEWISGLSDKECVVPSVAKKVNSYILSGVSYPNPHALRHI</sequence>
<dbReference type="AlphaFoldDB" id="A0A2S4HE86"/>